<dbReference type="InterPro" id="IPR051798">
    <property type="entry name" value="Class-II_PLP-Dep_Aminotrans"/>
</dbReference>
<dbReference type="InterPro" id="IPR027619">
    <property type="entry name" value="C-S_lyase_PatB-like"/>
</dbReference>
<evidence type="ECO:0000313" key="8">
    <source>
        <dbReference type="Proteomes" id="UP000051733"/>
    </source>
</evidence>
<evidence type="ECO:0000256" key="2">
    <source>
        <dbReference type="ARBA" id="ARBA00012224"/>
    </source>
</evidence>
<feature type="domain" description="Aminotransferase class I/classII large" evidence="6">
    <location>
        <begin position="66"/>
        <end position="379"/>
    </location>
</feature>
<keyword evidence="8" id="KW-1185">Reference proteome</keyword>
<evidence type="ECO:0000256" key="5">
    <source>
        <dbReference type="ARBA" id="ARBA00037974"/>
    </source>
</evidence>
<dbReference type="EC" id="4.4.1.13" evidence="2"/>
<evidence type="ECO:0000313" key="7">
    <source>
        <dbReference type="EMBL" id="KRM60886.1"/>
    </source>
</evidence>
<dbReference type="PANTHER" id="PTHR43525:SF1">
    <property type="entry name" value="PROTEIN MALY"/>
    <property type="match status" value="1"/>
</dbReference>
<accession>A0A0R2ABB9</accession>
<comment type="cofactor">
    <cofactor evidence="1">
        <name>pyridoxal 5'-phosphate</name>
        <dbReference type="ChEBI" id="CHEBI:597326"/>
    </cofactor>
</comment>
<dbReference type="AlphaFoldDB" id="A0A0R2ABB9"/>
<evidence type="ECO:0000259" key="6">
    <source>
        <dbReference type="Pfam" id="PF00155"/>
    </source>
</evidence>
<evidence type="ECO:0000256" key="3">
    <source>
        <dbReference type="ARBA" id="ARBA00022898"/>
    </source>
</evidence>
<dbReference type="RefSeq" id="WP_057780207.1">
    <property type="nucleotide sequence ID" value="NZ_AYYY01000061.1"/>
</dbReference>
<comment type="similarity">
    <text evidence="5">Belongs to the class-II pyridoxal-phosphate-dependent aminotransferase family. MalY/PatB cystathionine beta-lyase subfamily.</text>
</comment>
<name>A0A0R2ABB9_9LACO</name>
<dbReference type="InterPro" id="IPR015424">
    <property type="entry name" value="PyrdxlP-dep_Trfase"/>
</dbReference>
<sequence>MTNFDRSASRAQSASFKWQITNQPEHYDVTAMTVADMDFETPSFIFDHLIPRSHVLGYDAVDDAYFNSIINWQQRHQQIALQKDEIIPLTGVLPGLSYAIRALSQPEESVLVFTPVYNPFFAAIKGAHRNLLAFDLSLQEDGQYHIDFEALEKVFHSQPIPLMVICNPQNPSGHVWSKEDLNHLIELAKHYNSRIIADEIHQDLVYNPREFTSFLTLPEADQYGLVLTAATKTFNMPGIKNAYMLIKDATMRDQIQAIISGEFGDDTVSTFGYRATTAALTYGEQWHDDLMTYLDHNRHAAFNLFKQSKITAMWPQATYLMWLDFSATGLDDATIADKLVNEAKVELNDGARYGEAGAHWFRLNFATQTAQMTTAIERIIHVFG</sequence>
<dbReference type="EMBL" id="AYYY01000061">
    <property type="protein sequence ID" value="KRM60886.1"/>
    <property type="molecule type" value="Genomic_DNA"/>
</dbReference>
<reference evidence="7 8" key="1">
    <citation type="journal article" date="2015" name="Genome Announc.">
        <title>Expanding the biotechnology potential of lactobacilli through comparative genomics of 213 strains and associated genera.</title>
        <authorList>
            <person name="Sun Z."/>
            <person name="Harris H.M."/>
            <person name="McCann A."/>
            <person name="Guo C."/>
            <person name="Argimon S."/>
            <person name="Zhang W."/>
            <person name="Yang X."/>
            <person name="Jeffery I.B."/>
            <person name="Cooney J.C."/>
            <person name="Kagawa T.F."/>
            <person name="Liu W."/>
            <person name="Song Y."/>
            <person name="Salvetti E."/>
            <person name="Wrobel A."/>
            <person name="Rasinkangas P."/>
            <person name="Parkhill J."/>
            <person name="Rea M.C."/>
            <person name="O'Sullivan O."/>
            <person name="Ritari J."/>
            <person name="Douillard F.P."/>
            <person name="Paul Ross R."/>
            <person name="Yang R."/>
            <person name="Briner A.E."/>
            <person name="Felis G.E."/>
            <person name="de Vos W.M."/>
            <person name="Barrangou R."/>
            <person name="Klaenhammer T.R."/>
            <person name="Caufield P.W."/>
            <person name="Cui Y."/>
            <person name="Zhang H."/>
            <person name="O'Toole P.W."/>
        </authorList>
    </citation>
    <scope>NUCLEOTIDE SEQUENCE [LARGE SCALE GENOMIC DNA]</scope>
    <source>
        <strain evidence="7 8">DSM 20634</strain>
    </source>
</reference>
<dbReference type="Gene3D" id="3.40.640.10">
    <property type="entry name" value="Type I PLP-dependent aspartate aminotransferase-like (Major domain)"/>
    <property type="match status" value="1"/>
</dbReference>
<dbReference type="GO" id="GO:0030170">
    <property type="term" value="F:pyridoxal phosphate binding"/>
    <property type="evidence" value="ECO:0007669"/>
    <property type="project" value="InterPro"/>
</dbReference>
<dbReference type="CDD" id="cd00609">
    <property type="entry name" value="AAT_like"/>
    <property type="match status" value="1"/>
</dbReference>
<dbReference type="Gene3D" id="3.90.1150.10">
    <property type="entry name" value="Aspartate Aminotransferase, domain 1"/>
    <property type="match status" value="1"/>
</dbReference>
<protein>
    <recommendedName>
        <fullName evidence="2">cysteine-S-conjugate beta-lyase</fullName>
        <ecNumber evidence="2">4.4.1.13</ecNumber>
    </recommendedName>
</protein>
<dbReference type="Proteomes" id="UP000051733">
    <property type="component" value="Unassembled WGS sequence"/>
</dbReference>
<dbReference type="Pfam" id="PF00155">
    <property type="entry name" value="Aminotran_1_2"/>
    <property type="match status" value="1"/>
</dbReference>
<proteinExistence type="inferred from homology"/>
<gene>
    <name evidence="7" type="ORF">FC26_GL000375</name>
</gene>
<dbReference type="PATRIC" id="fig|1423813.3.peg.383"/>
<comment type="caution">
    <text evidence="7">The sequence shown here is derived from an EMBL/GenBank/DDBJ whole genome shotgun (WGS) entry which is preliminary data.</text>
</comment>
<dbReference type="InterPro" id="IPR004839">
    <property type="entry name" value="Aminotransferase_I/II_large"/>
</dbReference>
<organism evidence="7 8">
    <name type="scientific">Paucilactobacillus vaccinostercus DSM 20634</name>
    <dbReference type="NCBI Taxonomy" id="1423813"/>
    <lineage>
        <taxon>Bacteria</taxon>
        <taxon>Bacillati</taxon>
        <taxon>Bacillota</taxon>
        <taxon>Bacilli</taxon>
        <taxon>Lactobacillales</taxon>
        <taxon>Lactobacillaceae</taxon>
        <taxon>Paucilactobacillus</taxon>
    </lineage>
</organism>
<keyword evidence="4 7" id="KW-0456">Lyase</keyword>
<dbReference type="InterPro" id="IPR015421">
    <property type="entry name" value="PyrdxlP-dep_Trfase_major"/>
</dbReference>
<evidence type="ECO:0000256" key="1">
    <source>
        <dbReference type="ARBA" id="ARBA00001933"/>
    </source>
</evidence>
<dbReference type="SUPFAM" id="SSF53383">
    <property type="entry name" value="PLP-dependent transferases"/>
    <property type="match status" value="1"/>
</dbReference>
<dbReference type="PANTHER" id="PTHR43525">
    <property type="entry name" value="PROTEIN MALY"/>
    <property type="match status" value="1"/>
</dbReference>
<dbReference type="InterPro" id="IPR015422">
    <property type="entry name" value="PyrdxlP-dep_Trfase_small"/>
</dbReference>
<dbReference type="GO" id="GO:0047804">
    <property type="term" value="F:cysteine-S-conjugate beta-lyase activity"/>
    <property type="evidence" value="ECO:0007669"/>
    <property type="project" value="UniProtKB-EC"/>
</dbReference>
<dbReference type="OrthoDB" id="9802872at2"/>
<keyword evidence="3" id="KW-0663">Pyridoxal phosphate</keyword>
<evidence type="ECO:0000256" key="4">
    <source>
        <dbReference type="ARBA" id="ARBA00023239"/>
    </source>
</evidence>
<dbReference type="STRING" id="1423813.FC26_GL000375"/>
<dbReference type="NCBIfam" id="TIGR04350">
    <property type="entry name" value="C_S_lyase_PatB"/>
    <property type="match status" value="1"/>
</dbReference>